<dbReference type="InterPro" id="IPR002446">
    <property type="entry name" value="Lipocalin_bac"/>
</dbReference>
<accession>A0A8D5G101</accession>
<evidence type="ECO:0000313" key="3">
    <source>
        <dbReference type="Proteomes" id="UP000826722"/>
    </source>
</evidence>
<dbReference type="InterPro" id="IPR000566">
    <property type="entry name" value="Lipocln_cytosolic_FA-bd_dom"/>
</dbReference>
<dbReference type="AlphaFoldDB" id="A0A8D5G101"/>
<dbReference type="SUPFAM" id="SSF50814">
    <property type="entry name" value="Lipocalins"/>
    <property type="match status" value="1"/>
</dbReference>
<dbReference type="Proteomes" id="UP000826722">
    <property type="component" value="Chromosome"/>
</dbReference>
<dbReference type="EMBL" id="AP024110">
    <property type="protein sequence ID" value="BCM24128.1"/>
    <property type="molecule type" value="Genomic_DNA"/>
</dbReference>
<organism evidence="2 3">
    <name type="scientific">Methyloradius palustris</name>
    <dbReference type="NCBI Taxonomy" id="2778876"/>
    <lineage>
        <taxon>Bacteria</taxon>
        <taxon>Pseudomonadati</taxon>
        <taxon>Pseudomonadota</taxon>
        <taxon>Betaproteobacteria</taxon>
        <taxon>Nitrosomonadales</taxon>
        <taxon>Methylophilaceae</taxon>
        <taxon>Methyloradius</taxon>
    </lineage>
</organism>
<proteinExistence type="predicted"/>
<name>A0A8D5G101_9PROT</name>
<dbReference type="GO" id="GO:0006950">
    <property type="term" value="P:response to stress"/>
    <property type="evidence" value="ECO:0007669"/>
    <property type="project" value="UniProtKB-ARBA"/>
</dbReference>
<keyword evidence="3" id="KW-1185">Reference proteome</keyword>
<dbReference type="PANTHER" id="PTHR10612">
    <property type="entry name" value="APOLIPOPROTEIN D"/>
    <property type="match status" value="1"/>
</dbReference>
<sequence>MFFQRNCIGDTTAEYSLDTKGEIDVTNRCRTKDGFDQAKGKTWQASPISTSQLKVSFFWPFRADYWVIGLDEDYQWAVVANPNRKYLWILSRTPDLNKTELERAMAVAKTQGYDLKQLKFTKHGSAVNKE</sequence>
<dbReference type="PRINTS" id="PR01171">
    <property type="entry name" value="BCTLIPOCALIN"/>
</dbReference>
<dbReference type="KEGG" id="mpau:ZMTM_03870"/>
<gene>
    <name evidence="2" type="ORF">ZMTM_03870</name>
</gene>
<evidence type="ECO:0000313" key="2">
    <source>
        <dbReference type="EMBL" id="BCM24128.1"/>
    </source>
</evidence>
<dbReference type="InterPro" id="IPR012674">
    <property type="entry name" value="Calycin"/>
</dbReference>
<reference evidence="2" key="1">
    <citation type="journal article" date="2021" name="Arch. Microbiol.">
        <title>Methyloradius palustris gen. nov., sp. nov., a methanol-oxidizing bacterium isolated from snow.</title>
        <authorList>
            <person name="Miyadera T."/>
            <person name="Kojima H."/>
            <person name="Fukui M."/>
        </authorList>
    </citation>
    <scope>NUCLEOTIDE SEQUENCE</scope>
    <source>
        <strain evidence="2">Zm11</strain>
    </source>
</reference>
<dbReference type="PANTHER" id="PTHR10612:SF34">
    <property type="entry name" value="APOLIPOPROTEIN D"/>
    <property type="match status" value="1"/>
</dbReference>
<dbReference type="Pfam" id="PF08212">
    <property type="entry name" value="Lipocalin_2"/>
    <property type="match status" value="1"/>
</dbReference>
<dbReference type="Gene3D" id="2.40.128.20">
    <property type="match status" value="1"/>
</dbReference>
<evidence type="ECO:0000259" key="1">
    <source>
        <dbReference type="Pfam" id="PF08212"/>
    </source>
</evidence>
<feature type="domain" description="Lipocalin/cytosolic fatty-acid binding" evidence="1">
    <location>
        <begin position="1"/>
        <end position="122"/>
    </location>
</feature>
<protein>
    <recommendedName>
        <fullName evidence="1">Lipocalin/cytosolic fatty-acid binding domain-containing protein</fullName>
    </recommendedName>
</protein>
<dbReference type="InterPro" id="IPR047202">
    <property type="entry name" value="Lipocalin_Blc-like_dom"/>
</dbReference>
<dbReference type="CDD" id="cd19438">
    <property type="entry name" value="lipocalin_Blc-like"/>
    <property type="match status" value="1"/>
</dbReference>